<accession>A0A8T2T8X7</accession>
<evidence type="ECO:0000313" key="1">
    <source>
        <dbReference type="EMBL" id="KAH7405369.1"/>
    </source>
</evidence>
<proteinExistence type="predicted"/>
<sequence>MILLAICTQLFEDYLLLLARVVTQIVQDAPFPRRVRQLILRRLNPLSAAGHRA</sequence>
<gene>
    <name evidence="1" type="ORF">KP509_15G067700</name>
</gene>
<evidence type="ECO:0000313" key="2">
    <source>
        <dbReference type="Proteomes" id="UP000825935"/>
    </source>
</evidence>
<reference evidence="1" key="1">
    <citation type="submission" date="2021-08" db="EMBL/GenBank/DDBJ databases">
        <title>WGS assembly of Ceratopteris richardii.</title>
        <authorList>
            <person name="Marchant D.B."/>
            <person name="Chen G."/>
            <person name="Jenkins J."/>
            <person name="Shu S."/>
            <person name="Leebens-Mack J."/>
            <person name="Grimwood J."/>
            <person name="Schmutz J."/>
            <person name="Soltis P."/>
            <person name="Soltis D."/>
            <person name="Chen Z.-H."/>
        </authorList>
    </citation>
    <scope>NUCLEOTIDE SEQUENCE</scope>
    <source>
        <strain evidence="1">Whitten #5841</strain>
        <tissue evidence="1">Leaf</tissue>
    </source>
</reference>
<organism evidence="1 2">
    <name type="scientific">Ceratopteris richardii</name>
    <name type="common">Triangle waterfern</name>
    <dbReference type="NCBI Taxonomy" id="49495"/>
    <lineage>
        <taxon>Eukaryota</taxon>
        <taxon>Viridiplantae</taxon>
        <taxon>Streptophyta</taxon>
        <taxon>Embryophyta</taxon>
        <taxon>Tracheophyta</taxon>
        <taxon>Polypodiopsida</taxon>
        <taxon>Polypodiidae</taxon>
        <taxon>Polypodiales</taxon>
        <taxon>Pteridineae</taxon>
        <taxon>Pteridaceae</taxon>
        <taxon>Parkerioideae</taxon>
        <taxon>Ceratopteris</taxon>
    </lineage>
</organism>
<name>A0A8T2T8X7_CERRI</name>
<dbReference type="AlphaFoldDB" id="A0A8T2T8X7"/>
<keyword evidence="2" id="KW-1185">Reference proteome</keyword>
<dbReference type="PANTHER" id="PTHR48175:SF3">
    <property type="entry name" value="OS04G0581700 PROTEIN"/>
    <property type="match status" value="1"/>
</dbReference>
<dbReference type="PANTHER" id="PTHR48175">
    <property type="entry name" value="OS04G0581700 PROTEIN"/>
    <property type="match status" value="1"/>
</dbReference>
<comment type="caution">
    <text evidence="1">The sequence shown here is derived from an EMBL/GenBank/DDBJ whole genome shotgun (WGS) entry which is preliminary data.</text>
</comment>
<dbReference type="EMBL" id="CM035420">
    <property type="protein sequence ID" value="KAH7405369.1"/>
    <property type="molecule type" value="Genomic_DNA"/>
</dbReference>
<dbReference type="OrthoDB" id="1913225at2759"/>
<dbReference type="Proteomes" id="UP000825935">
    <property type="component" value="Chromosome 15"/>
</dbReference>
<protein>
    <submittedName>
        <fullName evidence="1">Uncharacterized protein</fullName>
    </submittedName>
</protein>